<evidence type="ECO:0000256" key="1">
    <source>
        <dbReference type="ARBA" id="ARBA00006525"/>
    </source>
</evidence>
<dbReference type="Pfam" id="PF02481">
    <property type="entry name" value="DNA_processg_A"/>
    <property type="match status" value="1"/>
</dbReference>
<protein>
    <recommendedName>
        <fullName evidence="2">Smf/DprA SLOG domain-containing protein</fullName>
    </recommendedName>
</protein>
<dbReference type="Gene3D" id="3.40.50.450">
    <property type="match status" value="1"/>
</dbReference>
<dbReference type="AlphaFoldDB" id="A0A7I7LLQ9"/>
<dbReference type="PANTHER" id="PTHR43022">
    <property type="entry name" value="PROTEIN SMF"/>
    <property type="match status" value="1"/>
</dbReference>
<sequence length="238" mass="25467">MKGLHSFVLRYGDELGAVFESTEEEISQAHAGGKPSSNSYAIAREIKRDAGRLVESGALKRITLKAESVSLLGPSELPSKLLEMRDGPRWLFVQGDAALIEHSPHIAVIGTRNATPSGLAATLATIRTVAAYPVSIVSGLAEGIDAAAHDAALRYGLRNIAILGHGIDLTFPAATAEIRRRIISNGGAVVTEYPPTEHYRKQYFVQRNRIQAGLADLVIAAEGNSRGGTAHTIHNYTH</sequence>
<evidence type="ECO:0000259" key="2">
    <source>
        <dbReference type="Pfam" id="PF02481"/>
    </source>
</evidence>
<reference evidence="3 4" key="1">
    <citation type="journal article" date="2019" name="Emerg. Microbes Infect.">
        <title>Comprehensive subspecies identification of 175 nontuberculous mycobacteria species based on 7547 genomic profiles.</title>
        <authorList>
            <person name="Matsumoto Y."/>
            <person name="Kinjo T."/>
            <person name="Motooka D."/>
            <person name="Nabeya D."/>
            <person name="Jung N."/>
            <person name="Uechi K."/>
            <person name="Horii T."/>
            <person name="Iida T."/>
            <person name="Fujita J."/>
            <person name="Nakamura S."/>
        </authorList>
    </citation>
    <scope>NUCLEOTIDE SEQUENCE [LARGE SCALE GENOMIC DNA]</scope>
    <source>
        <strain evidence="3 4">JCM 12657</strain>
    </source>
</reference>
<gene>
    <name evidence="3" type="ORF">MSHO_58620</name>
</gene>
<name>A0A7I7LLQ9_9MYCO</name>
<proteinExistence type="inferred from homology"/>
<comment type="similarity">
    <text evidence="1">Belongs to the DprA/Smf family.</text>
</comment>
<keyword evidence="4" id="KW-1185">Reference proteome</keyword>
<evidence type="ECO:0000313" key="4">
    <source>
        <dbReference type="Proteomes" id="UP000467164"/>
    </source>
</evidence>
<dbReference type="Proteomes" id="UP000467164">
    <property type="component" value="Chromosome"/>
</dbReference>
<organism evidence="3 4">
    <name type="scientific">Mycobacterium shottsii</name>
    <dbReference type="NCBI Taxonomy" id="133549"/>
    <lineage>
        <taxon>Bacteria</taxon>
        <taxon>Bacillati</taxon>
        <taxon>Actinomycetota</taxon>
        <taxon>Actinomycetes</taxon>
        <taxon>Mycobacteriales</taxon>
        <taxon>Mycobacteriaceae</taxon>
        <taxon>Mycobacterium</taxon>
        <taxon>Mycobacterium ulcerans group</taxon>
    </lineage>
</organism>
<accession>A0A7I7LLQ9</accession>
<dbReference type="SUPFAM" id="SSF102405">
    <property type="entry name" value="MCP/YpsA-like"/>
    <property type="match status" value="1"/>
</dbReference>
<evidence type="ECO:0000313" key="3">
    <source>
        <dbReference type="EMBL" id="BBX60517.1"/>
    </source>
</evidence>
<dbReference type="InterPro" id="IPR003488">
    <property type="entry name" value="DprA"/>
</dbReference>
<dbReference type="PANTHER" id="PTHR43022:SF1">
    <property type="entry name" value="PROTEIN SMF"/>
    <property type="match status" value="1"/>
</dbReference>
<dbReference type="KEGG" id="msho:MSHO_58620"/>
<dbReference type="InterPro" id="IPR057666">
    <property type="entry name" value="DrpA_SLOG"/>
</dbReference>
<dbReference type="GO" id="GO:0009294">
    <property type="term" value="P:DNA-mediated transformation"/>
    <property type="evidence" value="ECO:0007669"/>
    <property type="project" value="InterPro"/>
</dbReference>
<dbReference type="EMBL" id="AP022572">
    <property type="protein sequence ID" value="BBX60517.1"/>
    <property type="molecule type" value="Genomic_DNA"/>
</dbReference>
<feature type="domain" description="Smf/DprA SLOG" evidence="2">
    <location>
        <begin position="75"/>
        <end position="234"/>
    </location>
</feature>